<accession>A0A0M3IZ09</accession>
<dbReference type="SUPFAM" id="SSF57302">
    <property type="entry name" value="Snake toxin-like"/>
    <property type="match status" value="1"/>
</dbReference>
<keyword evidence="1" id="KW-0732">Signal</keyword>
<reference evidence="4" key="1">
    <citation type="submission" date="2017-02" db="UniProtKB">
        <authorList>
            <consortium name="WormBaseParasite"/>
        </authorList>
    </citation>
    <scope>IDENTIFICATION</scope>
</reference>
<feature type="signal peptide" evidence="1">
    <location>
        <begin position="1"/>
        <end position="19"/>
    </location>
</feature>
<dbReference type="OrthoDB" id="5787581at2759"/>
<dbReference type="EMBL" id="UYRR01000225">
    <property type="protein sequence ID" value="VDK17662.1"/>
    <property type="molecule type" value="Genomic_DNA"/>
</dbReference>
<dbReference type="PANTHER" id="PTHR34721:SF10">
    <property type="entry name" value="ACTIVIN TYPES I AND II RECEPTOR DOMAIN-CONTAINING PROTEIN-RELATED"/>
    <property type="match status" value="1"/>
</dbReference>
<evidence type="ECO:0000313" key="3">
    <source>
        <dbReference type="Proteomes" id="UP000267096"/>
    </source>
</evidence>
<dbReference type="Proteomes" id="UP000267096">
    <property type="component" value="Unassembled WGS sequence"/>
</dbReference>
<organism evidence="4">
    <name type="scientific">Anisakis simplex</name>
    <name type="common">Herring worm</name>
    <dbReference type="NCBI Taxonomy" id="6269"/>
    <lineage>
        <taxon>Eukaryota</taxon>
        <taxon>Metazoa</taxon>
        <taxon>Ecdysozoa</taxon>
        <taxon>Nematoda</taxon>
        <taxon>Chromadorea</taxon>
        <taxon>Rhabditida</taxon>
        <taxon>Spirurina</taxon>
        <taxon>Ascaridomorpha</taxon>
        <taxon>Ascaridoidea</taxon>
        <taxon>Anisakidae</taxon>
        <taxon>Anisakis</taxon>
        <taxon>Anisakis simplex complex</taxon>
    </lineage>
</organism>
<dbReference type="WBParaSite" id="ASIM_0000048901-mRNA-1">
    <property type="protein sequence ID" value="ASIM_0000048901-mRNA-1"/>
    <property type="gene ID" value="ASIM_0000048901"/>
</dbReference>
<dbReference type="PANTHER" id="PTHR34721">
    <property type="entry name" value="PROTEIN CBG09734"/>
    <property type="match status" value="1"/>
</dbReference>
<evidence type="ECO:0000256" key="1">
    <source>
        <dbReference type="SAM" id="SignalP"/>
    </source>
</evidence>
<evidence type="ECO:0000313" key="2">
    <source>
        <dbReference type="EMBL" id="VDK17662.1"/>
    </source>
</evidence>
<sequence>MKYFLLMFVFAFAIITLDALRCFEGYRTFLNFEHDDPEEGFQEVQCEGSGYCAEWDFQSVSDKYNISANVRGCEKQMDRLMGFTNCKKLDSDEDGNGYMEIGKEIGVKVRCCNTDLCNDPEAKTAIANEGSKTNPNAVTVAESSPMRPLICYSGTEPNERIGNFPPEDKYETRNCTKSNYCVDWSGISHSLNKERYAKACQGEFEALPDFDREIDCKDLIENGNGCTEVEEGYRYDTQWCCCASDLCNDKGIKFEPIYIEAQ</sequence>
<proteinExistence type="predicted"/>
<keyword evidence="3" id="KW-1185">Reference proteome</keyword>
<dbReference type="AlphaFoldDB" id="A0A0M3IZ09"/>
<reference evidence="2 3" key="2">
    <citation type="submission" date="2018-11" db="EMBL/GenBank/DDBJ databases">
        <authorList>
            <consortium name="Pathogen Informatics"/>
        </authorList>
    </citation>
    <scope>NUCLEOTIDE SEQUENCE [LARGE SCALE GENOMIC DNA]</scope>
</reference>
<dbReference type="InterPro" id="IPR045860">
    <property type="entry name" value="Snake_toxin-like_sf"/>
</dbReference>
<evidence type="ECO:0000313" key="4">
    <source>
        <dbReference type="WBParaSite" id="ASIM_0000048901-mRNA-1"/>
    </source>
</evidence>
<name>A0A0M3IZ09_ANISI</name>
<feature type="chain" id="PRO_5043120706" evidence="1">
    <location>
        <begin position="20"/>
        <end position="262"/>
    </location>
</feature>
<protein>
    <submittedName>
        <fullName evidence="4">Activin_recp domain-containing protein</fullName>
    </submittedName>
</protein>
<gene>
    <name evidence="2" type="ORF">ASIM_LOCUS392</name>
</gene>